<dbReference type="Gene3D" id="1.10.287.2720">
    <property type="match status" value="1"/>
</dbReference>
<reference evidence="5 6" key="1">
    <citation type="submission" date="2024-10" db="EMBL/GenBank/DDBJ databases">
        <authorList>
            <person name="Kim D."/>
        </authorList>
    </citation>
    <scope>NUCLEOTIDE SEQUENCE [LARGE SCALE GENOMIC DNA]</scope>
    <source>
        <strain evidence="5">BH-2024</strain>
    </source>
</reference>
<dbReference type="Gene3D" id="2.40.160.120">
    <property type="match status" value="1"/>
</dbReference>
<accession>A0ABD2LNJ7</accession>
<dbReference type="GO" id="GO:0006869">
    <property type="term" value="P:lipid transport"/>
    <property type="evidence" value="ECO:0007669"/>
    <property type="project" value="UniProtKB-KW"/>
</dbReference>
<dbReference type="AlphaFoldDB" id="A0ABD2LNJ7"/>
<dbReference type="EMBL" id="JBICBT010000346">
    <property type="protein sequence ID" value="KAL3116812.1"/>
    <property type="molecule type" value="Genomic_DNA"/>
</dbReference>
<dbReference type="InterPro" id="IPR018494">
    <property type="entry name" value="Oxysterol-bd_CS"/>
</dbReference>
<feature type="region of interest" description="Disordered" evidence="4">
    <location>
        <begin position="352"/>
        <end position="374"/>
    </location>
</feature>
<evidence type="ECO:0000313" key="6">
    <source>
        <dbReference type="Proteomes" id="UP001620626"/>
    </source>
</evidence>
<evidence type="ECO:0000313" key="5">
    <source>
        <dbReference type="EMBL" id="KAL3116812.1"/>
    </source>
</evidence>
<evidence type="ECO:0000256" key="4">
    <source>
        <dbReference type="SAM" id="MobiDB-lite"/>
    </source>
</evidence>
<evidence type="ECO:0000256" key="2">
    <source>
        <dbReference type="RuleBase" id="RU003844"/>
    </source>
</evidence>
<gene>
    <name evidence="5" type="ORF">niasHT_001884</name>
</gene>
<name>A0ABD2LNJ7_9BILA</name>
<dbReference type="PANTHER" id="PTHR10972">
    <property type="entry name" value="OXYSTEROL-BINDING PROTEIN-RELATED"/>
    <property type="match status" value="1"/>
</dbReference>
<organism evidence="5 6">
    <name type="scientific">Heterodera trifolii</name>
    <dbReference type="NCBI Taxonomy" id="157864"/>
    <lineage>
        <taxon>Eukaryota</taxon>
        <taxon>Metazoa</taxon>
        <taxon>Ecdysozoa</taxon>
        <taxon>Nematoda</taxon>
        <taxon>Chromadorea</taxon>
        <taxon>Rhabditida</taxon>
        <taxon>Tylenchina</taxon>
        <taxon>Tylenchomorpha</taxon>
        <taxon>Tylenchoidea</taxon>
        <taxon>Heteroderidae</taxon>
        <taxon>Heteroderinae</taxon>
        <taxon>Heterodera</taxon>
    </lineage>
</organism>
<dbReference type="SUPFAM" id="SSF144000">
    <property type="entry name" value="Oxysterol-binding protein-like"/>
    <property type="match status" value="1"/>
</dbReference>
<dbReference type="InterPro" id="IPR037239">
    <property type="entry name" value="OSBP_sf"/>
</dbReference>
<keyword evidence="3" id="KW-0445">Lipid transport</keyword>
<dbReference type="Pfam" id="PF01237">
    <property type="entry name" value="Oxysterol_BP"/>
    <property type="match status" value="1"/>
</dbReference>
<comment type="similarity">
    <text evidence="2">Belongs to the OSBP family.</text>
</comment>
<keyword evidence="3" id="KW-0813">Transport</keyword>
<feature type="compositionally biased region" description="Basic and acidic residues" evidence="4">
    <location>
        <begin position="352"/>
        <end position="363"/>
    </location>
</feature>
<dbReference type="GO" id="GO:0008289">
    <property type="term" value="F:lipid binding"/>
    <property type="evidence" value="ECO:0007669"/>
    <property type="project" value="UniProtKB-KW"/>
</dbReference>
<proteinExistence type="inferred from homology"/>
<keyword evidence="6" id="KW-1185">Reference proteome</keyword>
<keyword evidence="1" id="KW-0446">Lipid-binding</keyword>
<protein>
    <recommendedName>
        <fullName evidence="3">Oxysterol-binding protein</fullName>
    </recommendedName>
</protein>
<dbReference type="PROSITE" id="PS01013">
    <property type="entry name" value="OSBP"/>
    <property type="match status" value="1"/>
</dbReference>
<dbReference type="InterPro" id="IPR000648">
    <property type="entry name" value="Oxysterol-bd"/>
</dbReference>
<dbReference type="Gene3D" id="3.30.70.3490">
    <property type="match status" value="1"/>
</dbReference>
<feature type="compositionally biased region" description="Basic residues" evidence="4">
    <location>
        <begin position="364"/>
        <end position="374"/>
    </location>
</feature>
<evidence type="ECO:0000256" key="3">
    <source>
        <dbReference type="RuleBase" id="RU003845"/>
    </source>
</evidence>
<comment type="caution">
    <text evidence="5">The sequence shown here is derived from an EMBL/GenBank/DDBJ whole genome shotgun (WGS) entry which is preliminary data.</text>
</comment>
<sequence>MQAPDWGNYDTNGTDYDYIYNNSDERDNWNSEQAGVFRHLVGQLGTGQTLQNLALPTFVLERRSLLEMYADFFAHPDELIAGAYENTPEKRFLAVLKYYLNSFYPARKTDNAKKPYNPILGEVFRCRWTLPGVPLSASRTAGGPFPRSATNQMTFIGEQVSHHPPISAFYVEHPESGVTCTSYIYTESHIAGLTSVGVRNIGRATVQLQNHNETYMATFPDAFARNVFGKPWFELAGKVELSCLQTGYSAKIEFHARPLFFGSAHQIQGQVYHREVAVMQLKGDWRGEIVMKRTARGAFQPFTNVRAKCNVTKECVKVLDQKNNESRKLWRHLTAALYFNDTKMANQVKRFIEQHQRDEDRRRKEQRRPQWRPRHFQRVGTGFSGSLITNPAVIEFERHHFSSHVPIGPNNAHRLSSTSSCRFIFPAFPPVESANATDGETVAKWLFTPSPDGGPKWLKCLVNSSLDQWTTNMEQLRTAFSNASSPVTFHINLTLSSTLIGSVVPFFLINEVTGEQLALEQYDLDNIELLRCPPIGWVWENWKNEWTESCAARPRRLSIWIRDGGFDEGLLDAASPGSSGEQQ</sequence>
<dbReference type="FunFam" id="1.10.287.2720:FF:000001">
    <property type="entry name" value="Oxysterol-binding OBPalpha"/>
    <property type="match status" value="1"/>
</dbReference>
<dbReference type="PANTHER" id="PTHR10972:SF200">
    <property type="entry name" value="OXYSTEROL-BINDING PROTEIN-RELATED PROTEIN 9"/>
    <property type="match status" value="1"/>
</dbReference>
<dbReference type="Proteomes" id="UP001620626">
    <property type="component" value="Unassembled WGS sequence"/>
</dbReference>
<evidence type="ECO:0000256" key="1">
    <source>
        <dbReference type="ARBA" id="ARBA00023121"/>
    </source>
</evidence>